<dbReference type="CDD" id="cd00033">
    <property type="entry name" value="CCP"/>
    <property type="match status" value="1"/>
</dbReference>
<dbReference type="InterPro" id="IPR035976">
    <property type="entry name" value="Sushi/SCR/CCP_sf"/>
</dbReference>
<dbReference type="PANTHER" id="PTHR46393:SF7">
    <property type="entry name" value="COMPLEMENT C2"/>
    <property type="match status" value="1"/>
</dbReference>
<evidence type="ECO:0000256" key="2">
    <source>
        <dbReference type="ARBA" id="ARBA00022729"/>
    </source>
</evidence>
<dbReference type="PANTHER" id="PTHR46393">
    <property type="entry name" value="SUSHI DOMAIN-CONTAINING PROTEIN"/>
    <property type="match status" value="1"/>
</dbReference>
<dbReference type="PROSITE" id="PS50923">
    <property type="entry name" value="SUSHI"/>
    <property type="match status" value="1"/>
</dbReference>
<evidence type="ECO:0000256" key="5">
    <source>
        <dbReference type="ARBA" id="ARBA00023180"/>
    </source>
</evidence>
<evidence type="ECO:0000256" key="4">
    <source>
        <dbReference type="ARBA" id="ARBA00023157"/>
    </source>
</evidence>
<keyword evidence="3" id="KW-0677">Repeat</keyword>
<protein>
    <recommendedName>
        <fullName evidence="7">Sushi domain-containing protein</fullName>
    </recommendedName>
</protein>
<gene>
    <name evidence="8" type="ORF">NP493_25g07026</name>
</gene>
<organism evidence="8 9">
    <name type="scientific">Ridgeia piscesae</name>
    <name type="common">Tubeworm</name>
    <dbReference type="NCBI Taxonomy" id="27915"/>
    <lineage>
        <taxon>Eukaryota</taxon>
        <taxon>Metazoa</taxon>
        <taxon>Spiralia</taxon>
        <taxon>Lophotrochozoa</taxon>
        <taxon>Annelida</taxon>
        <taxon>Polychaeta</taxon>
        <taxon>Sedentaria</taxon>
        <taxon>Canalipalpata</taxon>
        <taxon>Sabellida</taxon>
        <taxon>Siboglinidae</taxon>
        <taxon>Ridgeia</taxon>
    </lineage>
</organism>
<dbReference type="InterPro" id="IPR000436">
    <property type="entry name" value="Sushi_SCR_CCP_dom"/>
</dbReference>
<evidence type="ECO:0000256" key="3">
    <source>
        <dbReference type="ARBA" id="ARBA00022737"/>
    </source>
</evidence>
<dbReference type="Pfam" id="PF00084">
    <property type="entry name" value="Sushi"/>
    <property type="match status" value="1"/>
</dbReference>
<keyword evidence="5" id="KW-0325">Glycoprotein</keyword>
<evidence type="ECO:0000313" key="8">
    <source>
        <dbReference type="EMBL" id="KAK2192696.1"/>
    </source>
</evidence>
<dbReference type="EMBL" id="JAODUO010000025">
    <property type="protein sequence ID" value="KAK2192696.1"/>
    <property type="molecule type" value="Genomic_DNA"/>
</dbReference>
<keyword evidence="1 6" id="KW-0768">Sushi</keyword>
<evidence type="ECO:0000256" key="6">
    <source>
        <dbReference type="PROSITE-ProRule" id="PRU00302"/>
    </source>
</evidence>
<keyword evidence="4" id="KW-1015">Disulfide bond</keyword>
<proteinExistence type="predicted"/>
<feature type="domain" description="Sushi" evidence="7">
    <location>
        <begin position="47"/>
        <end position="105"/>
    </location>
</feature>
<reference evidence="8" key="1">
    <citation type="journal article" date="2023" name="Mol. Biol. Evol.">
        <title>Third-Generation Sequencing Reveals the Adaptive Role of the Epigenome in Three Deep-Sea Polychaetes.</title>
        <authorList>
            <person name="Perez M."/>
            <person name="Aroh O."/>
            <person name="Sun Y."/>
            <person name="Lan Y."/>
            <person name="Juniper S.K."/>
            <person name="Young C.R."/>
            <person name="Angers B."/>
            <person name="Qian P.Y."/>
        </authorList>
    </citation>
    <scope>NUCLEOTIDE SEQUENCE</scope>
    <source>
        <strain evidence="8">R07B-5</strain>
    </source>
</reference>
<dbReference type="SMART" id="SM00032">
    <property type="entry name" value="CCP"/>
    <property type="match status" value="1"/>
</dbReference>
<accession>A0AAD9PDS7</accession>
<keyword evidence="2" id="KW-0732">Signal</keyword>
<dbReference type="Proteomes" id="UP001209878">
    <property type="component" value="Unassembled WGS sequence"/>
</dbReference>
<name>A0AAD9PDS7_RIDPI</name>
<keyword evidence="9" id="KW-1185">Reference proteome</keyword>
<evidence type="ECO:0000256" key="1">
    <source>
        <dbReference type="ARBA" id="ARBA00022659"/>
    </source>
</evidence>
<comment type="caution">
    <text evidence="8">The sequence shown here is derived from an EMBL/GenBank/DDBJ whole genome shotgun (WGS) entry which is preliminary data.</text>
</comment>
<comment type="caution">
    <text evidence="6">Lacks conserved residue(s) required for the propagation of feature annotation.</text>
</comment>
<dbReference type="Gene3D" id="2.10.70.10">
    <property type="entry name" value="Complement Module, domain 1"/>
    <property type="match status" value="1"/>
</dbReference>
<dbReference type="SUPFAM" id="SSF57535">
    <property type="entry name" value="Complement control module/SCR domain"/>
    <property type="match status" value="1"/>
</dbReference>
<evidence type="ECO:0000313" key="9">
    <source>
        <dbReference type="Proteomes" id="UP001209878"/>
    </source>
</evidence>
<dbReference type="AlphaFoldDB" id="A0AAD9PDS7"/>
<evidence type="ECO:0000259" key="7">
    <source>
        <dbReference type="PROSITE" id="PS50923"/>
    </source>
</evidence>
<sequence length="121" mass="13338">MEVTGQSYLDTASYTCKTGCLRECLQHTLVCSEQRRWEGDGITRTAITCPPPELPHMATYSVTAVMYMSQVTYSCRHGYVMAAGDKVRTCEENGRWSGTAPTCQSIDINVEGSPTCDLTLL</sequence>